<evidence type="ECO:0008006" key="2">
    <source>
        <dbReference type="Google" id="ProtNLM"/>
    </source>
</evidence>
<dbReference type="EMBL" id="LAZR01004004">
    <property type="protein sequence ID" value="KKN12682.1"/>
    <property type="molecule type" value="Genomic_DNA"/>
</dbReference>
<comment type="caution">
    <text evidence="1">The sequence shown here is derived from an EMBL/GenBank/DDBJ whole genome shotgun (WGS) entry which is preliminary data.</text>
</comment>
<dbReference type="SUPFAM" id="SSF50156">
    <property type="entry name" value="PDZ domain-like"/>
    <property type="match status" value="1"/>
</dbReference>
<dbReference type="AlphaFoldDB" id="A0A0F9NKX4"/>
<feature type="non-terminal residue" evidence="1">
    <location>
        <position position="1"/>
    </location>
</feature>
<accession>A0A0F9NKX4</accession>
<sequence length="53" mass="5814">PGDIIMSINNQKVKNAKQFLNLAKELPVNKAIPVLVQRGEGAIFLAVKIDKNN</sequence>
<organism evidence="1">
    <name type="scientific">marine sediment metagenome</name>
    <dbReference type="NCBI Taxonomy" id="412755"/>
    <lineage>
        <taxon>unclassified sequences</taxon>
        <taxon>metagenomes</taxon>
        <taxon>ecological metagenomes</taxon>
    </lineage>
</organism>
<gene>
    <name evidence="1" type="ORF">LCGC14_1013920</name>
</gene>
<dbReference type="Gene3D" id="2.30.42.10">
    <property type="match status" value="1"/>
</dbReference>
<dbReference type="InterPro" id="IPR036034">
    <property type="entry name" value="PDZ_sf"/>
</dbReference>
<name>A0A0F9NKX4_9ZZZZ</name>
<proteinExistence type="predicted"/>
<evidence type="ECO:0000313" key="1">
    <source>
        <dbReference type="EMBL" id="KKN12682.1"/>
    </source>
</evidence>
<reference evidence="1" key="1">
    <citation type="journal article" date="2015" name="Nature">
        <title>Complex archaea that bridge the gap between prokaryotes and eukaryotes.</title>
        <authorList>
            <person name="Spang A."/>
            <person name="Saw J.H."/>
            <person name="Jorgensen S.L."/>
            <person name="Zaremba-Niedzwiedzka K."/>
            <person name="Martijn J."/>
            <person name="Lind A.E."/>
            <person name="van Eijk R."/>
            <person name="Schleper C."/>
            <person name="Guy L."/>
            <person name="Ettema T.J."/>
        </authorList>
    </citation>
    <scope>NUCLEOTIDE SEQUENCE</scope>
</reference>
<protein>
    <recommendedName>
        <fullName evidence="2">PDZ domain-containing protein</fullName>
    </recommendedName>
</protein>